<keyword evidence="9" id="KW-0282">Flagellum</keyword>
<dbReference type="InterPro" id="IPR001444">
    <property type="entry name" value="Flag_bb_rod_N"/>
</dbReference>
<dbReference type="NCBIfam" id="TIGR01395">
    <property type="entry name" value="FlgC"/>
    <property type="match status" value="1"/>
</dbReference>
<dbReference type="InterPro" id="IPR019776">
    <property type="entry name" value="Flagellar_basal_body_rod_CS"/>
</dbReference>
<evidence type="ECO:0000256" key="1">
    <source>
        <dbReference type="ARBA" id="ARBA00004117"/>
    </source>
</evidence>
<evidence type="ECO:0000256" key="2">
    <source>
        <dbReference type="ARBA" id="ARBA00009677"/>
    </source>
</evidence>
<dbReference type="GO" id="GO:0030694">
    <property type="term" value="C:bacterial-type flagellum basal body, rod"/>
    <property type="evidence" value="ECO:0007669"/>
    <property type="project" value="UniProtKB-UniRule"/>
</dbReference>
<evidence type="ECO:0000256" key="4">
    <source>
        <dbReference type="ARBA" id="ARBA00023143"/>
    </source>
</evidence>
<dbReference type="Proteomes" id="UP000263273">
    <property type="component" value="Unassembled WGS sequence"/>
</dbReference>
<name>A0A354YU24_9FIRM</name>
<dbReference type="InterPro" id="IPR010930">
    <property type="entry name" value="Flg_bb/hook_C_dom"/>
</dbReference>
<dbReference type="EMBL" id="DNZF01000042">
    <property type="protein sequence ID" value="HBK52689.1"/>
    <property type="molecule type" value="Genomic_DNA"/>
</dbReference>
<dbReference type="Pfam" id="PF00460">
    <property type="entry name" value="Flg_bb_rod"/>
    <property type="match status" value="1"/>
</dbReference>
<evidence type="ECO:0000259" key="7">
    <source>
        <dbReference type="Pfam" id="PF00460"/>
    </source>
</evidence>
<feature type="domain" description="Flagellar basal body rod protein N-terminal" evidence="7">
    <location>
        <begin position="7"/>
        <end position="34"/>
    </location>
</feature>
<dbReference type="InterPro" id="IPR006299">
    <property type="entry name" value="FlgC"/>
</dbReference>
<dbReference type="Pfam" id="PF06429">
    <property type="entry name" value="Flg_bbr_C"/>
    <property type="match status" value="1"/>
</dbReference>
<comment type="caution">
    <text evidence="9">The sequence shown here is derived from an EMBL/GenBank/DDBJ whole genome shotgun (WGS) entry which is preliminary data.</text>
</comment>
<comment type="subcellular location">
    <subcellularLocation>
        <location evidence="1 6">Bacterial flagellum basal body</location>
    </subcellularLocation>
</comment>
<dbReference type="AlphaFoldDB" id="A0A354YU24"/>
<dbReference type="GO" id="GO:0071978">
    <property type="term" value="P:bacterial-type flagellum-dependent swarming motility"/>
    <property type="evidence" value="ECO:0007669"/>
    <property type="project" value="TreeGrafter"/>
</dbReference>
<keyword evidence="9" id="KW-0969">Cilium</keyword>
<evidence type="ECO:0000259" key="8">
    <source>
        <dbReference type="Pfam" id="PF06429"/>
    </source>
</evidence>
<evidence type="ECO:0000313" key="10">
    <source>
        <dbReference type="Proteomes" id="UP000263273"/>
    </source>
</evidence>
<dbReference type="PROSITE" id="PS00588">
    <property type="entry name" value="FLAGELLA_BB_ROD"/>
    <property type="match status" value="1"/>
</dbReference>
<comment type="subunit">
    <text evidence="5 6">The basal body constitutes a major portion of the flagellar organelle and consists of four rings (L,P,S, and M) mounted on a central rod. The rod consists of about 26 subunits of FlgG in the distal portion, and FlgB, FlgC and FlgF are thought to build up the proximal portion of the rod with about 6 subunits each.</text>
</comment>
<feature type="domain" description="Flagellar basal-body/hook protein C-terminal" evidence="8">
    <location>
        <begin position="109"/>
        <end position="152"/>
    </location>
</feature>
<dbReference type="PANTHER" id="PTHR30435:SF2">
    <property type="entry name" value="FLAGELLAR BASAL-BODY ROD PROTEIN FLGC"/>
    <property type="match status" value="1"/>
</dbReference>
<reference evidence="9 10" key="1">
    <citation type="journal article" date="2018" name="Nat. Biotechnol.">
        <title>A standardized bacterial taxonomy based on genome phylogeny substantially revises the tree of life.</title>
        <authorList>
            <person name="Parks D.H."/>
            <person name="Chuvochina M."/>
            <person name="Waite D.W."/>
            <person name="Rinke C."/>
            <person name="Skarshewski A."/>
            <person name="Chaumeil P.A."/>
            <person name="Hugenholtz P."/>
        </authorList>
    </citation>
    <scope>NUCLEOTIDE SEQUENCE [LARGE SCALE GENOMIC DNA]</scope>
    <source>
        <strain evidence="9">UBA10948</strain>
    </source>
</reference>
<proteinExistence type="inferred from homology"/>
<dbReference type="RefSeq" id="WP_276621233.1">
    <property type="nucleotide sequence ID" value="NZ_DCDX01000012.1"/>
</dbReference>
<organism evidence="9 10">
    <name type="scientific">Syntrophomonas wolfei</name>
    <dbReference type="NCBI Taxonomy" id="863"/>
    <lineage>
        <taxon>Bacteria</taxon>
        <taxon>Bacillati</taxon>
        <taxon>Bacillota</taxon>
        <taxon>Clostridia</taxon>
        <taxon>Eubacteriales</taxon>
        <taxon>Syntrophomonadaceae</taxon>
        <taxon>Syntrophomonas</taxon>
    </lineage>
</organism>
<keyword evidence="4 6" id="KW-0975">Bacterial flagellum</keyword>
<sequence length="155" mass="17447">MGFLNSIDTSASGLTAQRLRMDTIASNMANVETTRVDNRTGPYRRQVVVFEARNASAPKKRFQRFLEEQSQAFNAANSGVRVKQIREINENEAPYRRVYDPSHPEADNEGYVNYPNVNIVEEMINMISAARAYEANAQVIEAAKSMAMRALDIGR</sequence>
<comment type="similarity">
    <text evidence="2">Belongs to the flagella basal body rod proteins family.</text>
</comment>
<protein>
    <recommendedName>
        <fullName evidence="3 6">Flagellar basal-body rod protein FlgC</fullName>
    </recommendedName>
</protein>
<evidence type="ECO:0000313" key="9">
    <source>
        <dbReference type="EMBL" id="HBK52689.1"/>
    </source>
</evidence>
<evidence type="ECO:0000256" key="6">
    <source>
        <dbReference type="RuleBase" id="RU362062"/>
    </source>
</evidence>
<accession>A0A354YU24</accession>
<evidence type="ECO:0000256" key="3">
    <source>
        <dbReference type="ARBA" id="ARBA00017941"/>
    </source>
</evidence>
<keyword evidence="9" id="KW-0966">Cell projection</keyword>
<dbReference type="PANTHER" id="PTHR30435">
    <property type="entry name" value="FLAGELLAR PROTEIN"/>
    <property type="match status" value="1"/>
</dbReference>
<dbReference type="STRING" id="378794.GCA_001570625_01338"/>
<evidence type="ECO:0000256" key="5">
    <source>
        <dbReference type="ARBA" id="ARBA00025933"/>
    </source>
</evidence>
<gene>
    <name evidence="9" type="primary">flgC</name>
    <name evidence="9" type="ORF">DDZ44_01955</name>
</gene>